<dbReference type="EMBL" id="JASJQH010008292">
    <property type="protein sequence ID" value="KAK9693708.1"/>
    <property type="molecule type" value="Genomic_DNA"/>
</dbReference>
<protein>
    <submittedName>
        <fullName evidence="3">Uncharacterized protein</fullName>
    </submittedName>
</protein>
<feature type="region of interest" description="Disordered" evidence="2">
    <location>
        <begin position="1"/>
        <end position="87"/>
    </location>
</feature>
<dbReference type="Proteomes" id="UP001479436">
    <property type="component" value="Unassembled WGS sequence"/>
</dbReference>
<dbReference type="InterPro" id="IPR013218">
    <property type="entry name" value="Dsn1/Mis13"/>
</dbReference>
<gene>
    <name evidence="3" type="ORF">K7432_013769</name>
</gene>
<feature type="region of interest" description="Disordered" evidence="2">
    <location>
        <begin position="156"/>
        <end position="179"/>
    </location>
</feature>
<name>A0ABR2VQC8_9FUNG</name>
<evidence type="ECO:0000256" key="1">
    <source>
        <dbReference type="SAM" id="Coils"/>
    </source>
</evidence>
<sequence length="430" mass="49727">MPPKRKSTGKTLPRSTKANKKPELEEPKEENDLGFIFVRETKKTRRTPTTRKNSSNNRKKTIAKSSLGISKKQGVTSPIPNKPFDLTDESEDEFVKYITPSKPTRTQQISKKRQHKSLAPPTLSKMIHERTRYSEAFIPLPKDEPLSSKKIEDIRKKKRRSSFARRGKRASSIGSGFTALPHPSIRTEELYRHISPEVPDPIRMKQLLTWCAQRAMDSQKNRGDPEAFQIAKTIQESIVSMLVNNQVNTSWYHRQGNDQSKDHSTLRLEHPQNLENIKKKKEYEEQISRLQAEDKQWINLIKKHNQYHANVADRYPPPTVPPQKIHLSPELHDDYLDEKKRALLRSLDEASYKSTDMEDIDQMEYKIDRLHHILYNASQFSGLTQEFSTSVLSRAIQALERLPETQTSNPESGPVEAFDLLKSFSRVKKN</sequence>
<organism evidence="3 4">
    <name type="scientific">Basidiobolus ranarum</name>
    <dbReference type="NCBI Taxonomy" id="34480"/>
    <lineage>
        <taxon>Eukaryota</taxon>
        <taxon>Fungi</taxon>
        <taxon>Fungi incertae sedis</taxon>
        <taxon>Zoopagomycota</taxon>
        <taxon>Entomophthoromycotina</taxon>
        <taxon>Basidiobolomycetes</taxon>
        <taxon>Basidiobolales</taxon>
        <taxon>Basidiobolaceae</taxon>
        <taxon>Basidiobolus</taxon>
    </lineage>
</organism>
<keyword evidence="4" id="KW-1185">Reference proteome</keyword>
<comment type="caution">
    <text evidence="3">The sequence shown here is derived from an EMBL/GenBank/DDBJ whole genome shotgun (WGS) entry which is preliminary data.</text>
</comment>
<evidence type="ECO:0000313" key="4">
    <source>
        <dbReference type="Proteomes" id="UP001479436"/>
    </source>
</evidence>
<feature type="compositionally biased region" description="Polar residues" evidence="2">
    <location>
        <begin position="63"/>
        <end position="79"/>
    </location>
</feature>
<dbReference type="PANTHER" id="PTHR14778">
    <property type="entry name" value="KINETOCHORE-ASSOCIATED PROTEIN DSN1 HOMOLOG"/>
    <property type="match status" value="1"/>
</dbReference>
<feature type="region of interest" description="Disordered" evidence="2">
    <location>
        <begin position="100"/>
        <end position="120"/>
    </location>
</feature>
<dbReference type="PANTHER" id="PTHR14778:SF2">
    <property type="entry name" value="KINETOCHORE-ASSOCIATED PROTEIN DSN1 HOMOLOG"/>
    <property type="match status" value="1"/>
</dbReference>
<accession>A0ABR2VQC8</accession>
<evidence type="ECO:0000256" key="2">
    <source>
        <dbReference type="SAM" id="MobiDB-lite"/>
    </source>
</evidence>
<keyword evidence="1" id="KW-0175">Coiled coil</keyword>
<proteinExistence type="predicted"/>
<feature type="compositionally biased region" description="Basic residues" evidence="2">
    <location>
        <begin position="156"/>
        <end position="169"/>
    </location>
</feature>
<dbReference type="Pfam" id="PF08202">
    <property type="entry name" value="MIS13"/>
    <property type="match status" value="1"/>
</dbReference>
<evidence type="ECO:0000313" key="3">
    <source>
        <dbReference type="EMBL" id="KAK9693708.1"/>
    </source>
</evidence>
<feature type="coiled-coil region" evidence="1">
    <location>
        <begin position="273"/>
        <end position="300"/>
    </location>
</feature>
<reference evidence="3 4" key="1">
    <citation type="submission" date="2023-04" db="EMBL/GenBank/DDBJ databases">
        <title>Genome of Basidiobolus ranarum AG-B5.</title>
        <authorList>
            <person name="Stajich J.E."/>
            <person name="Carter-House D."/>
            <person name="Gryganskyi A."/>
        </authorList>
    </citation>
    <scope>NUCLEOTIDE SEQUENCE [LARGE SCALE GENOMIC DNA]</scope>
    <source>
        <strain evidence="3 4">AG-B5</strain>
    </source>
</reference>